<dbReference type="Gene3D" id="3.30.2080.10">
    <property type="entry name" value="GH92 mannosidase domain"/>
    <property type="match status" value="1"/>
</dbReference>
<dbReference type="InterPro" id="IPR012939">
    <property type="entry name" value="Glyco_hydro_92"/>
</dbReference>
<dbReference type="GO" id="GO:0030246">
    <property type="term" value="F:carbohydrate binding"/>
    <property type="evidence" value="ECO:0007669"/>
    <property type="project" value="InterPro"/>
</dbReference>
<dbReference type="NCBIfam" id="TIGR01180">
    <property type="entry name" value="aman2_put"/>
    <property type="match status" value="1"/>
</dbReference>
<dbReference type="InterPro" id="IPR041371">
    <property type="entry name" value="GH92_N"/>
</dbReference>
<dbReference type="InterPro" id="IPR005887">
    <property type="entry name" value="GH92_a_mannosidase_put"/>
</dbReference>
<dbReference type="GO" id="GO:0005829">
    <property type="term" value="C:cytosol"/>
    <property type="evidence" value="ECO:0007669"/>
    <property type="project" value="TreeGrafter"/>
</dbReference>
<dbReference type="Gene3D" id="2.60.120.260">
    <property type="entry name" value="Galactose-binding domain-like"/>
    <property type="match status" value="2"/>
</dbReference>
<protein>
    <recommendedName>
        <fullName evidence="3">F5/8 type C domain-containing protein</fullName>
    </recommendedName>
</protein>
<dbReference type="PANTHER" id="PTHR12143">
    <property type="entry name" value="PEPTIDE N-GLYCANASE PNGASE -RELATED"/>
    <property type="match status" value="1"/>
</dbReference>
<feature type="compositionally biased region" description="Polar residues" evidence="1">
    <location>
        <begin position="453"/>
        <end position="465"/>
    </location>
</feature>
<dbReference type="Gene3D" id="2.60.40.10">
    <property type="entry name" value="Immunoglobulins"/>
    <property type="match status" value="1"/>
</dbReference>
<evidence type="ECO:0000313" key="4">
    <source>
        <dbReference type="EMBL" id="AQZ61224.1"/>
    </source>
</evidence>
<dbReference type="Gene3D" id="1.20.1050.60">
    <property type="entry name" value="alpha-1,2-mannosidase"/>
    <property type="match status" value="1"/>
</dbReference>
<dbReference type="STRING" id="1909395.BKM31_06750"/>
<dbReference type="InterPro" id="IPR018905">
    <property type="entry name" value="A-galactase_NEW3"/>
</dbReference>
<proteinExistence type="predicted"/>
<dbReference type="PANTHER" id="PTHR12143:SF43">
    <property type="entry name" value="PUTATIVE-RELATED"/>
    <property type="match status" value="1"/>
</dbReference>
<dbReference type="Pfam" id="PF00754">
    <property type="entry name" value="F5_F8_type_C"/>
    <property type="match status" value="1"/>
</dbReference>
<dbReference type="InterPro" id="IPR008928">
    <property type="entry name" value="6-hairpin_glycosidase_sf"/>
</dbReference>
<keyword evidence="5" id="KW-1185">Reference proteome</keyword>
<evidence type="ECO:0000259" key="3">
    <source>
        <dbReference type="PROSITE" id="PS50022"/>
    </source>
</evidence>
<dbReference type="InterPro" id="IPR008979">
    <property type="entry name" value="Galactose-bd-like_sf"/>
</dbReference>
<organism evidence="4 5">
    <name type="scientific">[Actinomadura] parvosata subsp. kistnae</name>
    <dbReference type="NCBI Taxonomy" id="1909395"/>
    <lineage>
        <taxon>Bacteria</taxon>
        <taxon>Bacillati</taxon>
        <taxon>Actinomycetota</taxon>
        <taxon>Actinomycetes</taxon>
        <taxon>Streptosporangiales</taxon>
        <taxon>Streptosporangiaceae</taxon>
        <taxon>Nonomuraea</taxon>
    </lineage>
</organism>
<evidence type="ECO:0000256" key="1">
    <source>
        <dbReference type="SAM" id="MobiDB-lite"/>
    </source>
</evidence>
<reference evidence="5" key="1">
    <citation type="journal article" date="2017" name="Med. Chem. Commun.">
        <title>Nonomuraea sp. ATCC 55076 harbours the largest actinomycete chromosome to date and the kistamicin biosynthetic gene cluster.</title>
        <authorList>
            <person name="Nazari B."/>
            <person name="Forneris C.C."/>
            <person name="Gibson M.I."/>
            <person name="Moon K."/>
            <person name="Schramma K.R."/>
            <person name="Seyedsayamdost M.R."/>
        </authorList>
    </citation>
    <scope>NUCLEOTIDE SEQUENCE [LARGE SCALE GENOMIC DNA]</scope>
    <source>
        <strain evidence="5">ATCC 55076</strain>
    </source>
</reference>
<feature type="chain" id="PRO_5013138139" description="F5/8 type C domain-containing protein" evidence="2">
    <location>
        <begin position="25"/>
        <end position="1616"/>
    </location>
</feature>
<dbReference type="Pfam" id="PF07971">
    <property type="entry name" value="Glyco_hydro_92"/>
    <property type="match status" value="1"/>
</dbReference>
<dbReference type="Gene3D" id="1.20.1610.10">
    <property type="entry name" value="alpha-1,2-mannosidases domains"/>
    <property type="match status" value="1"/>
</dbReference>
<dbReference type="InterPro" id="IPR000421">
    <property type="entry name" value="FA58C"/>
</dbReference>
<feature type="signal peptide" evidence="2">
    <location>
        <begin position="1"/>
        <end position="24"/>
    </location>
</feature>
<feature type="region of interest" description="Disordered" evidence="1">
    <location>
        <begin position="433"/>
        <end position="465"/>
    </location>
</feature>
<feature type="compositionally biased region" description="Polar residues" evidence="1">
    <location>
        <begin position="97"/>
        <end position="111"/>
    </location>
</feature>
<feature type="domain" description="F5/8 type C" evidence="3">
    <location>
        <begin position="110"/>
        <end position="233"/>
    </location>
</feature>
<dbReference type="Pfam" id="PF17678">
    <property type="entry name" value="Glyco_hydro_92N"/>
    <property type="match status" value="1"/>
</dbReference>
<dbReference type="InterPro" id="IPR014718">
    <property type="entry name" value="GH-type_carb-bd"/>
</dbReference>
<dbReference type="OrthoDB" id="9804511at2"/>
<dbReference type="EMBL" id="CP017717">
    <property type="protein sequence ID" value="AQZ61224.1"/>
    <property type="molecule type" value="Genomic_DNA"/>
</dbReference>
<dbReference type="GO" id="GO:0006516">
    <property type="term" value="P:glycoprotein catabolic process"/>
    <property type="evidence" value="ECO:0007669"/>
    <property type="project" value="TreeGrafter"/>
</dbReference>
<dbReference type="FunFam" id="3.30.2080.10:FF:000001">
    <property type="entry name" value="Alpha-1,2-mannosidase subfamily"/>
    <property type="match status" value="1"/>
</dbReference>
<feature type="region of interest" description="Disordered" evidence="1">
    <location>
        <begin position="1329"/>
        <end position="1355"/>
    </location>
</feature>
<dbReference type="InterPro" id="IPR050883">
    <property type="entry name" value="PNGase"/>
</dbReference>
<dbReference type="PROSITE" id="PS50022">
    <property type="entry name" value="FA58C_3"/>
    <property type="match status" value="1"/>
</dbReference>
<dbReference type="Proteomes" id="UP000190797">
    <property type="component" value="Chromosome"/>
</dbReference>
<dbReference type="SUPFAM" id="SSF49785">
    <property type="entry name" value="Galactose-binding domain-like"/>
    <property type="match status" value="2"/>
</dbReference>
<dbReference type="FunFam" id="1.20.1050.60:FF:000001">
    <property type="entry name" value="Putative alpha-1,2-mannosidase"/>
    <property type="match status" value="1"/>
</dbReference>
<feature type="region of interest" description="Disordered" evidence="1">
    <location>
        <begin position="28"/>
        <end position="111"/>
    </location>
</feature>
<dbReference type="GO" id="GO:0000224">
    <property type="term" value="F:peptide-N4-(N-acetyl-beta-glucosaminyl)asparagine amidase activity"/>
    <property type="evidence" value="ECO:0007669"/>
    <property type="project" value="TreeGrafter"/>
</dbReference>
<dbReference type="GO" id="GO:0005975">
    <property type="term" value="P:carbohydrate metabolic process"/>
    <property type="evidence" value="ECO:0007669"/>
    <property type="project" value="InterPro"/>
</dbReference>
<dbReference type="KEGG" id="noa:BKM31_06750"/>
<keyword evidence="2" id="KW-0732">Signal</keyword>
<gene>
    <name evidence="4" type="ORF">BKM31_06750</name>
</gene>
<feature type="region of interest" description="Disordered" evidence="1">
    <location>
        <begin position="1186"/>
        <end position="1229"/>
    </location>
</feature>
<evidence type="ECO:0000313" key="5">
    <source>
        <dbReference type="Proteomes" id="UP000190797"/>
    </source>
</evidence>
<feature type="compositionally biased region" description="Pro residues" evidence="1">
    <location>
        <begin position="33"/>
        <end position="64"/>
    </location>
</feature>
<dbReference type="Gene3D" id="2.70.98.10">
    <property type="match status" value="1"/>
</dbReference>
<dbReference type="InterPro" id="IPR013783">
    <property type="entry name" value="Ig-like_fold"/>
</dbReference>
<name>A0A1U9ZTF3_9ACTN</name>
<sequence>MKRSVLTAVLAPLLTLALAAPATAALTARKGPDPIPNPGPSGTPAPGPSSSPPPDPAAAEPAPPAAEARRAARDGQSLARAEGAAFATSFEDGDPQPTWTNTAEKSRNITGTLPGGIEGGIVDRIVQVRASGEYAAAGEVAENLADTDATTKWLVFAATGWAQYDLSEPVAVTHYALTSAGDAPERDPRDWELQGSQDGRAWTTLDTRTGETFTARHQRKEYRFANTTAYARYRLAVTRIGGGSTLQLAEWELSDGSSGPRPPIPMRTEVGAGPTRGFTSRPHAGFTGLRALRYAGGTTSAGGGRSLNKVFEVDVPVTAGTELSYLVFPELTAGDLRYPSTYVSVDLAFDDGTYLSDLKAVDQHGVRLAPREQGESKTLYADQWNFKRAELGRVARGKRIVRVLVAYDSPAGMAGFRGWVDDIRIVSERRRQPYEARPAHHQSRHPSDHVVTTRGTHSTGGFSRGNNFPATALPHGFNFWTPMTNAGSTSWLYEYHRANNAANLPEIQAFTASHETSPWMGDRQTFQFMPSAAEGVPDPSRTARALPFRHEREVARPHLYAVTFDNGITTEIAPSDHAALARFTFPGSEAKLIFDNVDNRGGLTLDVAAGVVTGYSDVRSDLSTGATRMFFYAVFDRPVTGGGKLAGQGRDNVLGYLAFDAGPTRTVSMRIASSLISVAQARKNLELEIAASDTLESVSERARRAWDAKLGVIEVEGASQDQLVTLYSNLYRLFLYPNSGFENTGTADAPVYRHAVQSATSTPASTPTETGARVADGKVYVNNGFWDTYRTTWPAYALLTPETAGELAAGFVQQYRDGGWIARWSSPGYADLMVGTSSDVAFADAYLKGVTGFDAEAAYAAALKNATVVPPSQNVGRKGLATSAFLGYTSIQSTGEAMSWAMDGYINDFGIANLAKVLAARATGPARARYLEEHEYFRDRALNYVHLFDPAVGFFQGRNADGSFRRKPGAYDPRVWGFDYTETNGWNMAFHVPHDGRGLANLYGGRDKLAGKLDAFFADQETAGFPGSYGGLIHEMREARDVRMGQYGHSNQPSHHIAYMYDYAGQPWKTQAKVREALSRLYLGSEIGQGYPGDEDNGEMSAWQVFGALGFYPLQMGSPYYAIGSPLFEKVTVRLENGRKLVIRAPGNSPRNVYVQGLKVDGRPYDKTYLPHDLLAKGGELVFEMGPKPSRWGTGEDAAPPSLTRDSRVPAPLRDVTGPGRGTASGPDGADVAALFDDTSATRAALPAWVRYDLPAERRVTFYTLTSGAQEGQDPAGWVLEGSADGVSWRVLDERAGESFAWRLQTRPFKVAKPGAYAHYRLTFTGTGSPASPGSASAGSSASPASAGSSASAGPSASQASLAEIELLAPAPPETSPLVLDAAGAFAAPGETVTVPVTVTNHATGDAARRPASGQLTAAGPQGWAVEPASAAFGPLVAGASQVVPFRVTVPATAASGSHPVRLAAVSGLGTTLGRVTVTVVGDVVEFTPGTPAEEPWLFDEGGSQLDGEVHDGRARFTDGDRQAIYRFELPAGTSGASVTLDVGNQFLVQVSPDNRTWRTVLREDANVRDLSNRQPRTVDLGEGRTFYLRLADSRPEDGWGAWLARVRLEVHRPTG</sequence>
<accession>A0A1U9ZTF3</accession>
<dbReference type="RefSeq" id="WP_155126639.1">
    <property type="nucleotide sequence ID" value="NZ_CP017717.1"/>
</dbReference>
<evidence type="ECO:0000256" key="2">
    <source>
        <dbReference type="SAM" id="SignalP"/>
    </source>
</evidence>
<dbReference type="Pfam" id="PF10633">
    <property type="entry name" value="NPCBM_assoc"/>
    <property type="match status" value="1"/>
</dbReference>
<dbReference type="SUPFAM" id="SSF48208">
    <property type="entry name" value="Six-hairpin glycosidases"/>
    <property type="match status" value="1"/>
</dbReference>